<evidence type="ECO:0000256" key="1">
    <source>
        <dbReference type="ARBA" id="ARBA00008686"/>
    </source>
</evidence>
<name>A0A1B0B1A6_9MUSC</name>
<organism evidence="3 4">
    <name type="scientific">Glossina palpalis gambiensis</name>
    <dbReference type="NCBI Taxonomy" id="67801"/>
    <lineage>
        <taxon>Eukaryota</taxon>
        <taxon>Metazoa</taxon>
        <taxon>Ecdysozoa</taxon>
        <taxon>Arthropoda</taxon>
        <taxon>Hexapoda</taxon>
        <taxon>Insecta</taxon>
        <taxon>Pterygota</taxon>
        <taxon>Neoptera</taxon>
        <taxon>Endopterygota</taxon>
        <taxon>Diptera</taxon>
        <taxon>Brachycera</taxon>
        <taxon>Muscomorpha</taxon>
        <taxon>Hippoboscoidea</taxon>
        <taxon>Glossinidae</taxon>
        <taxon>Glossina</taxon>
    </lineage>
</organism>
<evidence type="ECO:0000256" key="2">
    <source>
        <dbReference type="SAM" id="Coils"/>
    </source>
</evidence>
<keyword evidence="4" id="KW-1185">Reference proteome</keyword>
<evidence type="ECO:0000313" key="3">
    <source>
        <dbReference type="EnsemblMetazoa" id="GPPI015528-PA"/>
    </source>
</evidence>
<reference evidence="4" key="1">
    <citation type="submission" date="2015-01" db="EMBL/GenBank/DDBJ databases">
        <authorList>
            <person name="Aksoy S."/>
            <person name="Warren W."/>
            <person name="Wilson R.K."/>
        </authorList>
    </citation>
    <scope>NUCLEOTIDE SEQUENCE [LARGE SCALE GENOMIC DNA]</scope>
    <source>
        <strain evidence="4">IAEA</strain>
    </source>
</reference>
<feature type="coiled-coil region" evidence="2">
    <location>
        <begin position="189"/>
        <end position="216"/>
    </location>
</feature>
<reference evidence="3" key="2">
    <citation type="submission" date="2020-05" db="UniProtKB">
        <authorList>
            <consortium name="EnsemblMetazoa"/>
        </authorList>
    </citation>
    <scope>IDENTIFICATION</scope>
    <source>
        <strain evidence="3">IAEA</strain>
    </source>
</reference>
<dbReference type="GO" id="GO:0005737">
    <property type="term" value="C:cytoplasm"/>
    <property type="evidence" value="ECO:0007669"/>
    <property type="project" value="InterPro"/>
</dbReference>
<dbReference type="STRING" id="67801.A0A1B0B1A6"/>
<dbReference type="EMBL" id="JXJN01007042">
    <property type="status" value="NOT_ANNOTATED_CDS"/>
    <property type="molecule type" value="Genomic_DNA"/>
</dbReference>
<dbReference type="EnsemblMetazoa" id="GPPI015528-RA">
    <property type="protein sequence ID" value="GPPI015528-PA"/>
    <property type="gene ID" value="GPPI015528"/>
</dbReference>
<dbReference type="AlphaFoldDB" id="A0A1B0B1A6"/>
<dbReference type="Proteomes" id="UP000092460">
    <property type="component" value="Unassembled WGS sequence"/>
</dbReference>
<keyword evidence="2" id="KW-0175">Coiled coil</keyword>
<evidence type="ECO:0008006" key="5">
    <source>
        <dbReference type="Google" id="ProtNLM"/>
    </source>
</evidence>
<comment type="similarity">
    <text evidence="1">Belongs to the dysbindin family.</text>
</comment>
<accession>A0A1B0B1A6</accession>
<sequence length="264" mass="30811">MFSNLKRKLNYAMQEGLTVTENLQQQYRQRVSNSKNPTNSSNSSLVSSISELGVPSNVNASAGCKILSKYEHDWQMLHQNNEENSKKAAELAEQIDNIEQKMSNHQIIIADLLTSLAGLPNLTEKLKSCQHTLVEVQELHKLVERDFEKLEDLCEECDFQEFRWQKHVELAKYKQKKMEDLELFRQKLVLEQEQRIHNHEMKLQQIQKERQAVFEDAFQYDLLEYKRTGQVPKIDKDLNSAVTLEEIVLDDNETKDALEEFLNG</sequence>
<protein>
    <recommendedName>
        <fullName evidence="5">Dysbindin</fullName>
    </recommendedName>
</protein>
<proteinExistence type="inferred from homology"/>
<dbReference type="VEuPathDB" id="VectorBase:GPPI015528"/>
<dbReference type="PANTHER" id="PTHR16294">
    <property type="entry name" value="DYSTROBREVIN BINDING PROTEIN 1 DYSBINDIN"/>
    <property type="match status" value="1"/>
</dbReference>
<evidence type="ECO:0000313" key="4">
    <source>
        <dbReference type="Proteomes" id="UP000092460"/>
    </source>
</evidence>
<dbReference type="PANTHER" id="PTHR16294:SF6">
    <property type="entry name" value="DYNAMIN N-TERMINAL DOMAIN-CONTAINING PROTEIN"/>
    <property type="match status" value="1"/>
</dbReference>
<feature type="coiled-coil region" evidence="2">
    <location>
        <begin position="81"/>
        <end position="108"/>
    </location>
</feature>
<dbReference type="InterPro" id="IPR007531">
    <property type="entry name" value="Dysbindin"/>
</dbReference>